<keyword evidence="1" id="KW-0175">Coiled coil</keyword>
<dbReference type="EMBL" id="OR270087">
    <property type="protein sequence ID" value="WLJ60769.1"/>
    <property type="molecule type" value="Genomic_RNA"/>
</dbReference>
<feature type="coiled-coil region" evidence="1">
    <location>
        <begin position="11"/>
        <end position="38"/>
    </location>
</feature>
<proteinExistence type="predicted"/>
<reference evidence="2" key="1">
    <citation type="journal article" date="2023" name="bioRxiv">
        <title>Host specificity shapes fish viromes across lakes on an isolated remote island.</title>
        <authorList>
            <person name="Grimwood R.M."/>
            <person name="Fortune-Kelly G."/>
            <person name="Holmes E.C."/>
            <person name="Ingram T."/>
            <person name="Geoghegan J.L."/>
        </authorList>
    </citation>
    <scope>NUCLEOTIDE SEQUENCE</scope>
    <source>
        <strain evidence="2">WKB-S</strain>
    </source>
</reference>
<protein>
    <submittedName>
        <fullName evidence="2">Capsid protein</fullName>
    </submittedName>
</protein>
<sequence>MDTAAATANPQQQQQLEIEELSAELDQAKVLEEAAQGVGAEGVLIHLPQGAGAVRKQIPVLCSNLERVDRGVYTDTNFLMDESIVDRARQRQHLVVREGNLDSRIYQESGQTTQNLFLMAGGNYGADPVWFVVKAGKRKGIHLVEGASLASLRPLFRGVEVGPFSSSIRMDANIFSMNAVLAALQSGGYNADSGHVSFIEPLARGMCMTLASVDRGASPLSFVGGLGSRLVNPVAAQYPGLIFPGADNVPRWDPADTVARIVNVEDFCREARGEGRFDAGWGPAYWGAPGMDGVAVVPIRLADASVPTLNTIWTLMHMEHPISLAALNVQWFENGNGAAPAPLRGNAEITNTSATHIAGPTAKVLFVVTDLTGDHVADVVLRVLGGGVVGVEGGANYVIAGVDQDIGDIVNFWLVTDLEEQQLIGIAGIQRWTRYLGNEEDWQSALHLVSLAYVTFNCPARRWSDMVENAFYYSGAGGQPPFPLGNMLNWEDLAAATGARFRGVMSGNNARLTAPWSGYRFQGLTPQNKPNALIVRMDPVLAVGTVAHFWGPEHRQTSPILDRAAALADCCFQRGKMMAATEDIILGQMGVAEETTSTGAQGPNIAMGLRLFHGLTDVENEILEGNHRSTVQVTINGHQCEEGARLFLDECPESAAGTMRTRVNRSEYSELGFEADLPVDDLYQLGDGQFVAANVIVRGVAGPWDILRYPLPQPGAVAHETFRNVTAMGGWTRAQTLVTNLMTSRSNGLEVTNIGIPIRLPTESIAHAQRWGLFAGPPVDPEMRELPLGGSVRSVTVTNHSVTVGVSGGRNVVLGKNRKAELNPVFVNRTGGQTTSNTPVVDSEGMTTDAFLGV</sequence>
<evidence type="ECO:0000313" key="2">
    <source>
        <dbReference type="EMBL" id="WLJ60769.1"/>
    </source>
</evidence>
<accession>A0AA49X4K4</accession>
<evidence type="ECO:0000256" key="1">
    <source>
        <dbReference type="SAM" id="Coils"/>
    </source>
</evidence>
<name>A0AA49X4K4_9VIRU</name>
<organism evidence="2">
    <name type="scientific">Porure totivirus 1</name>
    <dbReference type="NCBI Taxonomy" id="2926573"/>
    <lineage>
        <taxon>Viruses</taxon>
        <taxon>Riboviria</taxon>
        <taxon>Orthornavirae</taxon>
        <taxon>Duplornaviricota</taxon>
        <taxon>Chrymotiviricetes</taxon>
        <taxon>Ghabrivirales</taxon>
        <taxon>Alphatotivirineae</taxon>
        <taxon>Orthototiviridae</taxon>
        <taxon>Totivirus</taxon>
    </lineage>
</organism>